<dbReference type="EMBL" id="QRWZ01000007">
    <property type="protein sequence ID" value="RGT60779.1"/>
    <property type="molecule type" value="Genomic_DNA"/>
</dbReference>
<evidence type="ECO:0000313" key="5">
    <source>
        <dbReference type="Proteomes" id="UP000284046"/>
    </source>
</evidence>
<dbReference type="EMBL" id="JAPAHU010000007">
    <property type="protein sequence ID" value="MCW1041781.1"/>
    <property type="molecule type" value="Genomic_DNA"/>
</dbReference>
<keyword evidence="6" id="KW-1185">Reference proteome</keyword>
<keyword evidence="1" id="KW-0812">Transmembrane</keyword>
<evidence type="ECO:0000313" key="6">
    <source>
        <dbReference type="Proteomes" id="UP001526076"/>
    </source>
</evidence>
<feature type="transmembrane region" description="Helical" evidence="1">
    <location>
        <begin position="85"/>
        <end position="104"/>
    </location>
</feature>
<accession>A0A412PMV6</accession>
<gene>
    <name evidence="4" type="ORF">DWX18_06750</name>
    <name evidence="2" type="ORF">OJ597_04770</name>
    <name evidence="3" type="ORF">OJ930_05755</name>
</gene>
<keyword evidence="1" id="KW-1133">Transmembrane helix</keyword>
<dbReference type="EMBL" id="JAPAIK010000034">
    <property type="protein sequence ID" value="MCW1072541.1"/>
    <property type="molecule type" value="Genomic_DNA"/>
</dbReference>
<dbReference type="Proteomes" id="UP000284046">
    <property type="component" value="Unassembled WGS sequence"/>
</dbReference>
<dbReference type="Proteomes" id="UP001526076">
    <property type="component" value="Unassembled WGS sequence"/>
</dbReference>
<evidence type="ECO:0000256" key="1">
    <source>
        <dbReference type="SAM" id="Phobius"/>
    </source>
</evidence>
<feature type="transmembrane region" description="Helical" evidence="1">
    <location>
        <begin position="116"/>
        <end position="137"/>
    </location>
</feature>
<evidence type="ECO:0000313" key="2">
    <source>
        <dbReference type="EMBL" id="MCW1041781.1"/>
    </source>
</evidence>
<reference evidence="2 6" key="2">
    <citation type="submission" date="2022-10" db="EMBL/GenBank/DDBJ databases">
        <title>Comparative genomic study of S. anginosus.</title>
        <authorList>
            <person name="Prasad A."/>
            <person name="Ene A."/>
            <person name="Jablonska S."/>
            <person name="Du J."/>
            <person name="Wolfe A.J."/>
            <person name="Putonti C."/>
        </authorList>
    </citation>
    <scope>NUCLEOTIDE SEQUENCE [LARGE SCALE GENOMIC DNA]</scope>
    <source>
        <strain evidence="3">UMB6888</strain>
        <strain evidence="2 6">UMB9231</strain>
    </source>
</reference>
<feature type="transmembrane region" description="Helical" evidence="1">
    <location>
        <begin position="12"/>
        <end position="29"/>
    </location>
</feature>
<protein>
    <submittedName>
        <fullName evidence="4">Uncharacterized protein</fullName>
    </submittedName>
</protein>
<proteinExistence type="predicted"/>
<evidence type="ECO:0000313" key="3">
    <source>
        <dbReference type="EMBL" id="MCW1072541.1"/>
    </source>
</evidence>
<dbReference type="RefSeq" id="WP_024052656.1">
    <property type="nucleotide sequence ID" value="NZ_CP118029.1"/>
</dbReference>
<reference evidence="4 5" key="1">
    <citation type="submission" date="2018-08" db="EMBL/GenBank/DDBJ databases">
        <title>A genome reference for cultivated species of the human gut microbiota.</title>
        <authorList>
            <person name="Zou Y."/>
            <person name="Xue W."/>
            <person name="Luo G."/>
        </authorList>
    </citation>
    <scope>NUCLEOTIDE SEQUENCE [LARGE SCALE GENOMIC DNA]</scope>
    <source>
        <strain evidence="4 5">AF18-38</strain>
    </source>
</reference>
<organism evidence="4 5">
    <name type="scientific">Streptococcus anginosus</name>
    <dbReference type="NCBI Taxonomy" id="1328"/>
    <lineage>
        <taxon>Bacteria</taxon>
        <taxon>Bacillati</taxon>
        <taxon>Bacillota</taxon>
        <taxon>Bacilli</taxon>
        <taxon>Lactobacillales</taxon>
        <taxon>Streptococcaceae</taxon>
        <taxon>Streptococcus</taxon>
        <taxon>Streptococcus anginosus group</taxon>
    </lineage>
</organism>
<sequence length="156" mass="18342">MKMKIVKRNILKIGYIIVVFFLWNAKVYITDINNIKEISAAFQEIFIFLSGSFLAIVGVNSFFPENRFIRSLRQLNVDLHLLKKFINLTFFSIVLVFLPSFLLFFDKKDNSILGRILIIFEIVVFLIFCVELIKLAVQVRKIFKQTIEAEITERKK</sequence>
<feature type="transmembrane region" description="Helical" evidence="1">
    <location>
        <begin position="41"/>
        <end position="64"/>
    </location>
</feature>
<comment type="caution">
    <text evidence="4">The sequence shown here is derived from an EMBL/GenBank/DDBJ whole genome shotgun (WGS) entry which is preliminary data.</text>
</comment>
<name>A0A412PMV6_STRAP</name>
<dbReference type="AlphaFoldDB" id="A0A412PMV6"/>
<dbReference type="Proteomes" id="UP001208853">
    <property type="component" value="Unassembled WGS sequence"/>
</dbReference>
<evidence type="ECO:0000313" key="4">
    <source>
        <dbReference type="EMBL" id="RGT60779.1"/>
    </source>
</evidence>
<keyword evidence="1" id="KW-0472">Membrane</keyword>